<dbReference type="Proteomes" id="UP001241537">
    <property type="component" value="Unassembled WGS sequence"/>
</dbReference>
<protein>
    <submittedName>
        <fullName evidence="1">Uncharacterized protein</fullName>
    </submittedName>
</protein>
<organism evidence="1 2">
    <name type="scientific">Moryella indoligenes</name>
    <dbReference type="NCBI Taxonomy" id="371674"/>
    <lineage>
        <taxon>Bacteria</taxon>
        <taxon>Bacillati</taxon>
        <taxon>Bacillota</taxon>
        <taxon>Clostridia</taxon>
        <taxon>Lachnospirales</taxon>
        <taxon>Lachnospiraceae</taxon>
        <taxon>Moryella</taxon>
    </lineage>
</organism>
<dbReference type="AlphaFoldDB" id="A0AAE3VBR6"/>
<name>A0AAE3VBR6_9FIRM</name>
<comment type="caution">
    <text evidence="1">The sequence shown here is derived from an EMBL/GenBank/DDBJ whole genome shotgun (WGS) entry which is preliminary data.</text>
</comment>
<evidence type="ECO:0000313" key="1">
    <source>
        <dbReference type="EMBL" id="MDQ0153153.1"/>
    </source>
</evidence>
<proteinExistence type="predicted"/>
<keyword evidence="2" id="KW-1185">Reference proteome</keyword>
<evidence type="ECO:0000313" key="2">
    <source>
        <dbReference type="Proteomes" id="UP001241537"/>
    </source>
</evidence>
<accession>A0AAE3VBR6</accession>
<sequence length="48" mass="5843">MKAHNNNKKTAIKERRPLEMKPGVLIILNRRKLFSHFFDGINHLFRRR</sequence>
<dbReference type="EMBL" id="JAUSTO010000013">
    <property type="protein sequence ID" value="MDQ0153153.1"/>
    <property type="molecule type" value="Genomic_DNA"/>
</dbReference>
<gene>
    <name evidence="1" type="ORF">J2S20_001862</name>
</gene>
<reference evidence="1" key="1">
    <citation type="submission" date="2023-07" db="EMBL/GenBank/DDBJ databases">
        <title>Genomic Encyclopedia of Type Strains, Phase IV (KMG-IV): sequencing the most valuable type-strain genomes for metagenomic binning, comparative biology and taxonomic classification.</title>
        <authorList>
            <person name="Goeker M."/>
        </authorList>
    </citation>
    <scope>NUCLEOTIDE SEQUENCE</scope>
    <source>
        <strain evidence="1">DSM 19659</strain>
    </source>
</reference>